<dbReference type="RefSeq" id="WP_036060843.1">
    <property type="nucleotide sequence ID" value="NZ_CP011102.1"/>
</dbReference>
<reference evidence="2" key="1">
    <citation type="submission" date="2015-03" db="EMBL/GenBank/DDBJ databases">
        <authorList>
            <person name="Ferrari E."/>
            <person name="Walter M.C."/>
            <person name="Huptas C."/>
            <person name="Scherer S."/>
            <person name="Mueller-Herbst S."/>
        </authorList>
    </citation>
    <scope>NUCLEOTIDE SEQUENCE [LARGE SCALE GENOMIC DNA]</scope>
    <source>
        <strain evidence="2">LWP01</strain>
    </source>
</reference>
<dbReference type="AlphaFoldDB" id="A0A1S7FVL2"/>
<evidence type="ECO:0000313" key="2">
    <source>
        <dbReference type="Proteomes" id="UP000223060"/>
    </source>
</evidence>
<accession>A0A1S7FVL2</accession>
<protein>
    <submittedName>
        <fullName evidence="1">Uncharacterized protein</fullName>
    </submittedName>
</protein>
<organism evidence="1 2">
    <name type="scientific">Listeria weihenstephanensis</name>
    <dbReference type="NCBI Taxonomy" id="1006155"/>
    <lineage>
        <taxon>Bacteria</taxon>
        <taxon>Bacillati</taxon>
        <taxon>Bacillota</taxon>
        <taxon>Bacilli</taxon>
        <taxon>Bacillales</taxon>
        <taxon>Listeriaceae</taxon>
        <taxon>Listeria</taxon>
    </lineage>
</organism>
<proteinExistence type="predicted"/>
<dbReference type="KEGG" id="lwi:UE46_10930"/>
<evidence type="ECO:0000313" key="1">
    <source>
        <dbReference type="EMBL" id="AQY51494.1"/>
    </source>
</evidence>
<dbReference type="Proteomes" id="UP000223060">
    <property type="component" value="Chromosome"/>
</dbReference>
<keyword evidence="2" id="KW-1185">Reference proteome</keyword>
<name>A0A1S7FVL2_9LIST</name>
<sequence>MQELLKNKKVWVVLALFLVFIVILLLALQQCSRDGEKGEGGKPAKVAQDFKRDYAKWSDLKLNGDICQPAYLAELREMETGFRAVYTKAKKPDVWDGLSEADRKIYTAYGDVGLELKVMNDAIEARDYKKAQAVLTGILEIEKNVKKETTL</sequence>
<gene>
    <name evidence="1" type="ORF">UE46_10930</name>
</gene>
<dbReference type="EMBL" id="CP011102">
    <property type="protein sequence ID" value="AQY51494.1"/>
    <property type="molecule type" value="Genomic_DNA"/>
</dbReference>